<protein>
    <submittedName>
        <fullName evidence="3">Uncharacterized protein LOC111103613</fullName>
    </submittedName>
</protein>
<evidence type="ECO:0000313" key="2">
    <source>
        <dbReference type="Proteomes" id="UP000694844"/>
    </source>
</evidence>
<proteinExistence type="predicted"/>
<dbReference type="GeneID" id="111103613"/>
<dbReference type="AlphaFoldDB" id="A0A8B8AQ01"/>
<reference evidence="3" key="2">
    <citation type="submission" date="2025-08" db="UniProtKB">
        <authorList>
            <consortium name="RefSeq"/>
        </authorList>
    </citation>
    <scope>IDENTIFICATION</scope>
    <source>
        <tissue evidence="3">Whole sample</tissue>
    </source>
</reference>
<sequence length="103" mass="11179">MLSSIVTGFGFCTVLSTVCVLSLVAGEDILASTAANLPSQNAQLLEACFNLCQQGMCPSSCPQSFVGPWSKRSYRKRTPFDKGGYGTGFDDHGWFMRLLGRMN</sequence>
<accession>A0A8B8AQ01</accession>
<evidence type="ECO:0000256" key="1">
    <source>
        <dbReference type="SAM" id="SignalP"/>
    </source>
</evidence>
<gene>
    <name evidence="3" type="primary">LOC111103613</name>
</gene>
<keyword evidence="1" id="KW-0732">Signal</keyword>
<feature type="chain" id="PRO_5034465458" evidence="1">
    <location>
        <begin position="27"/>
        <end position="103"/>
    </location>
</feature>
<dbReference type="KEGG" id="cvn:111103613"/>
<name>A0A8B8AQ01_CRAVI</name>
<organism evidence="2 3">
    <name type="scientific">Crassostrea virginica</name>
    <name type="common">Eastern oyster</name>
    <dbReference type="NCBI Taxonomy" id="6565"/>
    <lineage>
        <taxon>Eukaryota</taxon>
        <taxon>Metazoa</taxon>
        <taxon>Spiralia</taxon>
        <taxon>Lophotrochozoa</taxon>
        <taxon>Mollusca</taxon>
        <taxon>Bivalvia</taxon>
        <taxon>Autobranchia</taxon>
        <taxon>Pteriomorphia</taxon>
        <taxon>Ostreida</taxon>
        <taxon>Ostreoidea</taxon>
        <taxon>Ostreidae</taxon>
        <taxon>Crassostrea</taxon>
    </lineage>
</organism>
<dbReference type="RefSeq" id="XP_022292713.1">
    <property type="nucleotide sequence ID" value="XM_022437005.1"/>
</dbReference>
<dbReference type="Proteomes" id="UP000694844">
    <property type="component" value="Chromosome 1"/>
</dbReference>
<reference evidence="2" key="1">
    <citation type="submission" date="2024-06" db="UniProtKB">
        <authorList>
            <consortium name="RefSeq"/>
        </authorList>
    </citation>
    <scope>NUCLEOTIDE SEQUENCE [LARGE SCALE GENOMIC DNA]</scope>
</reference>
<feature type="signal peptide" evidence="1">
    <location>
        <begin position="1"/>
        <end position="26"/>
    </location>
</feature>
<keyword evidence="2" id="KW-1185">Reference proteome</keyword>
<evidence type="ECO:0000313" key="3">
    <source>
        <dbReference type="RefSeq" id="XP_022292713.1"/>
    </source>
</evidence>
<dbReference type="OrthoDB" id="6175598at2759"/>